<protein>
    <submittedName>
        <fullName evidence="1">Uncharacterized protein</fullName>
    </submittedName>
</protein>
<dbReference type="AlphaFoldDB" id="A0A392Q5W4"/>
<dbReference type="Proteomes" id="UP000265520">
    <property type="component" value="Unassembled WGS sequence"/>
</dbReference>
<proteinExistence type="predicted"/>
<organism evidence="1 2">
    <name type="scientific">Trifolium medium</name>
    <dbReference type="NCBI Taxonomy" id="97028"/>
    <lineage>
        <taxon>Eukaryota</taxon>
        <taxon>Viridiplantae</taxon>
        <taxon>Streptophyta</taxon>
        <taxon>Embryophyta</taxon>
        <taxon>Tracheophyta</taxon>
        <taxon>Spermatophyta</taxon>
        <taxon>Magnoliopsida</taxon>
        <taxon>eudicotyledons</taxon>
        <taxon>Gunneridae</taxon>
        <taxon>Pentapetalae</taxon>
        <taxon>rosids</taxon>
        <taxon>fabids</taxon>
        <taxon>Fabales</taxon>
        <taxon>Fabaceae</taxon>
        <taxon>Papilionoideae</taxon>
        <taxon>50 kb inversion clade</taxon>
        <taxon>NPAAA clade</taxon>
        <taxon>Hologalegina</taxon>
        <taxon>IRL clade</taxon>
        <taxon>Trifolieae</taxon>
        <taxon>Trifolium</taxon>
    </lineage>
</organism>
<evidence type="ECO:0000313" key="2">
    <source>
        <dbReference type="Proteomes" id="UP000265520"/>
    </source>
</evidence>
<sequence>MEQVSEVKDVIFLEKARNPFSGNLGWLDSLRDLRRNGKVEIRVRSALRSPSKRVRLREVRFGNLVR</sequence>
<evidence type="ECO:0000313" key="1">
    <source>
        <dbReference type="EMBL" id="MCI18645.1"/>
    </source>
</evidence>
<comment type="caution">
    <text evidence="1">The sequence shown here is derived from an EMBL/GenBank/DDBJ whole genome shotgun (WGS) entry which is preliminary data.</text>
</comment>
<name>A0A392Q5W4_9FABA</name>
<reference evidence="1 2" key="1">
    <citation type="journal article" date="2018" name="Front. Plant Sci.">
        <title>Red Clover (Trifolium pratense) and Zigzag Clover (T. medium) - A Picture of Genomic Similarities and Differences.</title>
        <authorList>
            <person name="Dluhosova J."/>
            <person name="Istvanek J."/>
            <person name="Nedelnik J."/>
            <person name="Repkova J."/>
        </authorList>
    </citation>
    <scope>NUCLEOTIDE SEQUENCE [LARGE SCALE GENOMIC DNA]</scope>
    <source>
        <strain evidence="2">cv. 10/8</strain>
        <tissue evidence="1">Leaf</tissue>
    </source>
</reference>
<accession>A0A392Q5W4</accession>
<dbReference type="EMBL" id="LXQA010111199">
    <property type="protein sequence ID" value="MCI18645.1"/>
    <property type="molecule type" value="Genomic_DNA"/>
</dbReference>
<keyword evidence="2" id="KW-1185">Reference proteome</keyword>
<feature type="non-terminal residue" evidence="1">
    <location>
        <position position="66"/>
    </location>
</feature>